<evidence type="ECO:0000256" key="4">
    <source>
        <dbReference type="ARBA" id="ARBA00012483"/>
    </source>
</evidence>
<feature type="domain" description="RING-type" evidence="17">
    <location>
        <begin position="90"/>
        <end position="132"/>
    </location>
</feature>
<evidence type="ECO:0000256" key="10">
    <source>
        <dbReference type="ARBA" id="ARBA00022833"/>
    </source>
</evidence>
<keyword evidence="11 16" id="KW-1133">Transmembrane helix</keyword>
<keyword evidence="8 14" id="KW-0863">Zinc-finger</keyword>
<evidence type="ECO:0000256" key="14">
    <source>
        <dbReference type="PROSITE-ProRule" id="PRU00175"/>
    </source>
</evidence>
<evidence type="ECO:0000256" key="2">
    <source>
        <dbReference type="ARBA" id="ARBA00004167"/>
    </source>
</evidence>
<evidence type="ECO:0000256" key="12">
    <source>
        <dbReference type="ARBA" id="ARBA00023136"/>
    </source>
</evidence>
<comment type="caution">
    <text evidence="18">The sequence shown here is derived from an EMBL/GenBank/DDBJ whole genome shotgun (WGS) entry which is preliminary data.</text>
</comment>
<comment type="subcellular location">
    <subcellularLocation>
        <location evidence="2">Membrane</location>
        <topology evidence="2">Single-pass membrane protein</topology>
    </subcellularLocation>
</comment>
<dbReference type="EMBL" id="BSYO01000007">
    <property type="protein sequence ID" value="GMH07764.1"/>
    <property type="molecule type" value="Genomic_DNA"/>
</dbReference>
<comment type="pathway">
    <text evidence="3">Protein modification; protein ubiquitination.</text>
</comment>
<dbReference type="PANTHER" id="PTHR14155">
    <property type="entry name" value="RING FINGER DOMAIN-CONTAINING"/>
    <property type="match status" value="1"/>
</dbReference>
<dbReference type="Gene3D" id="3.30.40.10">
    <property type="entry name" value="Zinc/RING finger domain, C3HC4 (zinc finger)"/>
    <property type="match status" value="1"/>
</dbReference>
<proteinExistence type="inferred from homology"/>
<keyword evidence="10" id="KW-0862">Zinc</keyword>
<evidence type="ECO:0000256" key="15">
    <source>
        <dbReference type="SAM" id="MobiDB-lite"/>
    </source>
</evidence>
<protein>
    <recommendedName>
        <fullName evidence="4">RING-type E3 ubiquitin transferase</fullName>
        <ecNumber evidence="4">2.3.2.27</ecNumber>
    </recommendedName>
</protein>
<evidence type="ECO:0000259" key="17">
    <source>
        <dbReference type="PROSITE" id="PS50089"/>
    </source>
</evidence>
<evidence type="ECO:0000256" key="1">
    <source>
        <dbReference type="ARBA" id="ARBA00000900"/>
    </source>
</evidence>
<evidence type="ECO:0000256" key="13">
    <source>
        <dbReference type="ARBA" id="ARBA00024209"/>
    </source>
</evidence>
<dbReference type="SMART" id="SM00184">
    <property type="entry name" value="RING"/>
    <property type="match status" value="1"/>
</dbReference>
<evidence type="ECO:0000256" key="8">
    <source>
        <dbReference type="ARBA" id="ARBA00022771"/>
    </source>
</evidence>
<evidence type="ECO:0000313" key="19">
    <source>
        <dbReference type="Proteomes" id="UP001279734"/>
    </source>
</evidence>
<dbReference type="Proteomes" id="UP001279734">
    <property type="component" value="Unassembled WGS sequence"/>
</dbReference>
<dbReference type="InterPro" id="IPR001841">
    <property type="entry name" value="Znf_RING"/>
</dbReference>
<keyword evidence="5" id="KW-0808">Transferase</keyword>
<evidence type="ECO:0000256" key="3">
    <source>
        <dbReference type="ARBA" id="ARBA00004906"/>
    </source>
</evidence>
<gene>
    <name evidence="18" type="ORF">Nepgr_009604</name>
</gene>
<accession>A0AAD3SBM3</accession>
<keyword evidence="7" id="KW-0479">Metal-binding</keyword>
<keyword evidence="12 16" id="KW-0472">Membrane</keyword>
<evidence type="ECO:0000256" key="11">
    <source>
        <dbReference type="ARBA" id="ARBA00022989"/>
    </source>
</evidence>
<keyword evidence="19" id="KW-1185">Reference proteome</keyword>
<reference evidence="18" key="1">
    <citation type="submission" date="2023-05" db="EMBL/GenBank/DDBJ databases">
        <title>Nepenthes gracilis genome sequencing.</title>
        <authorList>
            <person name="Fukushima K."/>
        </authorList>
    </citation>
    <scope>NUCLEOTIDE SEQUENCE</scope>
    <source>
        <strain evidence="18">SING2019-196</strain>
    </source>
</reference>
<dbReference type="SUPFAM" id="SSF57850">
    <property type="entry name" value="RING/U-box"/>
    <property type="match status" value="1"/>
</dbReference>
<evidence type="ECO:0000256" key="6">
    <source>
        <dbReference type="ARBA" id="ARBA00022692"/>
    </source>
</evidence>
<sequence>MAPVRIDDILPFIILIFLLSVLGAILTTYFYCCSCRNVRESAADTVSNHHSLSSPRRIDPSFLRALPVVSHWEVSDLTGKDGGGDYALECAVCLSPFQGHHTVRLLPICKHVFHRRCVDPWLAYHATCPFCRANLAPEAGNGESTPSTFSISSLLEELESQSGASGGGGGDGVRGDGNV</sequence>
<organism evidence="18 19">
    <name type="scientific">Nepenthes gracilis</name>
    <name type="common">Slender pitcher plant</name>
    <dbReference type="NCBI Taxonomy" id="150966"/>
    <lineage>
        <taxon>Eukaryota</taxon>
        <taxon>Viridiplantae</taxon>
        <taxon>Streptophyta</taxon>
        <taxon>Embryophyta</taxon>
        <taxon>Tracheophyta</taxon>
        <taxon>Spermatophyta</taxon>
        <taxon>Magnoliopsida</taxon>
        <taxon>eudicotyledons</taxon>
        <taxon>Gunneridae</taxon>
        <taxon>Pentapetalae</taxon>
        <taxon>Caryophyllales</taxon>
        <taxon>Nepenthaceae</taxon>
        <taxon>Nepenthes</taxon>
    </lineage>
</organism>
<dbReference type="PANTHER" id="PTHR14155:SF632">
    <property type="entry name" value="RING-H2 FINGER PROTEIN ATL17-RELATED"/>
    <property type="match status" value="1"/>
</dbReference>
<dbReference type="GO" id="GO:0016020">
    <property type="term" value="C:membrane"/>
    <property type="evidence" value="ECO:0007669"/>
    <property type="project" value="UniProtKB-SubCell"/>
</dbReference>
<dbReference type="InterPro" id="IPR013083">
    <property type="entry name" value="Znf_RING/FYVE/PHD"/>
</dbReference>
<dbReference type="GO" id="GO:0008270">
    <property type="term" value="F:zinc ion binding"/>
    <property type="evidence" value="ECO:0007669"/>
    <property type="project" value="UniProtKB-KW"/>
</dbReference>
<name>A0AAD3SBM3_NEPGR</name>
<evidence type="ECO:0000313" key="18">
    <source>
        <dbReference type="EMBL" id="GMH07764.1"/>
    </source>
</evidence>
<dbReference type="PROSITE" id="PS50089">
    <property type="entry name" value="ZF_RING_2"/>
    <property type="match status" value="1"/>
</dbReference>
<comment type="catalytic activity">
    <reaction evidence="1">
        <text>S-ubiquitinyl-[E2 ubiquitin-conjugating enzyme]-L-cysteine + [acceptor protein]-L-lysine = [E2 ubiquitin-conjugating enzyme]-L-cysteine + N(6)-ubiquitinyl-[acceptor protein]-L-lysine.</text>
        <dbReference type="EC" id="2.3.2.27"/>
    </reaction>
</comment>
<evidence type="ECO:0000256" key="9">
    <source>
        <dbReference type="ARBA" id="ARBA00022786"/>
    </source>
</evidence>
<dbReference type="FunFam" id="3.30.40.10:FF:000187">
    <property type="entry name" value="E3 ubiquitin-protein ligase ATL6"/>
    <property type="match status" value="1"/>
</dbReference>
<keyword evidence="6 16" id="KW-0812">Transmembrane</keyword>
<dbReference type="Pfam" id="PF13639">
    <property type="entry name" value="zf-RING_2"/>
    <property type="match status" value="1"/>
</dbReference>
<dbReference type="AlphaFoldDB" id="A0AAD3SBM3"/>
<dbReference type="EC" id="2.3.2.27" evidence="4"/>
<comment type="similarity">
    <text evidence="13">Belongs to the RING-type zinc finger family. ATL subfamily.</text>
</comment>
<evidence type="ECO:0000256" key="5">
    <source>
        <dbReference type="ARBA" id="ARBA00022679"/>
    </source>
</evidence>
<dbReference type="InterPro" id="IPR053238">
    <property type="entry name" value="RING-H2_zinc_finger"/>
</dbReference>
<feature type="region of interest" description="Disordered" evidence="15">
    <location>
        <begin position="160"/>
        <end position="179"/>
    </location>
</feature>
<keyword evidence="9" id="KW-0833">Ubl conjugation pathway</keyword>
<feature type="transmembrane region" description="Helical" evidence="16">
    <location>
        <begin position="12"/>
        <end position="31"/>
    </location>
</feature>
<evidence type="ECO:0000256" key="7">
    <source>
        <dbReference type="ARBA" id="ARBA00022723"/>
    </source>
</evidence>
<evidence type="ECO:0000256" key="16">
    <source>
        <dbReference type="SAM" id="Phobius"/>
    </source>
</evidence>
<dbReference type="GO" id="GO:0061630">
    <property type="term" value="F:ubiquitin protein ligase activity"/>
    <property type="evidence" value="ECO:0007669"/>
    <property type="project" value="UniProtKB-EC"/>
</dbReference>